<keyword evidence="2" id="KW-1185">Reference proteome</keyword>
<dbReference type="AlphaFoldDB" id="A0A5D8Z7B4"/>
<proteinExistence type="predicted"/>
<dbReference type="EMBL" id="VTRV01000057">
    <property type="protein sequence ID" value="TZF90022.1"/>
    <property type="molecule type" value="Genomic_DNA"/>
</dbReference>
<protein>
    <submittedName>
        <fullName evidence="1">Cytochrome C</fullName>
    </submittedName>
</protein>
<dbReference type="Proteomes" id="UP000323164">
    <property type="component" value="Unassembled WGS sequence"/>
</dbReference>
<gene>
    <name evidence="1" type="ORF">FW784_07010</name>
</gene>
<dbReference type="OrthoDB" id="5391020at2"/>
<sequence>MGGFGPQLTPYGRQFKLSGYTLRLDDSAHLPLSAMMVESYTHTRQAQSEIPAKHFHRNDNVELRQASVFLAGRLGEHLGVFAQATYSQNGGLLGWDNAEVRYSRVFNGTKHGGVWGLTVNNNPGVTDVFNTAPAWQYPYIAPDLAPGAPAAPLLFGGLAGQVIGASAYVQVDGNWYAEAGAYRSLSPSFLRKVNAGYDGRVSGAAPYMRVNRTWNVSGGNLEVGGFVLEARRGLVEPDLNDHPVPVPGPNDRFRDVGVDASYQHFGAGTHTFTVNALLVTERQRLDATYAADGAENRDNSLQAMNVNGSYWYRNTWGATLGAFAYNGSADTVLYGQTGSPDTQGGTVELNWSPAHGAATMGAEDGRRAHVRLGAQYTFYTRFAGATHDVDGEGRPARANDTMFVYVWIAM</sequence>
<comment type="caution">
    <text evidence="1">The sequence shown here is derived from an EMBL/GenBank/DDBJ whole genome shotgun (WGS) entry which is preliminary data.</text>
</comment>
<evidence type="ECO:0000313" key="2">
    <source>
        <dbReference type="Proteomes" id="UP000323164"/>
    </source>
</evidence>
<accession>A0A5D8Z7B4</accession>
<organism evidence="1 2">
    <name type="scientific">Cognatilysobacter lacus</name>
    <dbReference type="NCBI Taxonomy" id="1643323"/>
    <lineage>
        <taxon>Bacteria</taxon>
        <taxon>Pseudomonadati</taxon>
        <taxon>Pseudomonadota</taxon>
        <taxon>Gammaproteobacteria</taxon>
        <taxon>Lysobacterales</taxon>
        <taxon>Lysobacteraceae</taxon>
        <taxon>Cognatilysobacter</taxon>
    </lineage>
</organism>
<evidence type="ECO:0000313" key="1">
    <source>
        <dbReference type="EMBL" id="TZF90022.1"/>
    </source>
</evidence>
<name>A0A5D8Z7B4_9GAMM</name>
<reference evidence="1 2" key="1">
    <citation type="submission" date="2019-08" db="EMBL/GenBank/DDBJ databases">
        <title>Draft genome sequence of Lysobacter sp. UKS-15.</title>
        <authorList>
            <person name="Im W.-T."/>
        </authorList>
    </citation>
    <scope>NUCLEOTIDE SEQUENCE [LARGE SCALE GENOMIC DNA]</scope>
    <source>
        <strain evidence="1 2">UKS-15</strain>
    </source>
</reference>